<dbReference type="Gene3D" id="3.40.30.10">
    <property type="entry name" value="Glutaredoxin"/>
    <property type="match status" value="1"/>
</dbReference>
<evidence type="ECO:0000256" key="3">
    <source>
        <dbReference type="ARBA" id="ARBA00022982"/>
    </source>
</evidence>
<keyword evidence="4 8" id="KW-1015">Disulfide bond</keyword>
<dbReference type="Pfam" id="PF00085">
    <property type="entry name" value="Thioredoxin"/>
    <property type="match status" value="1"/>
</dbReference>
<accession>A0A1G8K3L5</accession>
<dbReference type="GO" id="GO:0005829">
    <property type="term" value="C:cytosol"/>
    <property type="evidence" value="ECO:0007669"/>
    <property type="project" value="TreeGrafter"/>
</dbReference>
<dbReference type="EMBL" id="FNDU01000007">
    <property type="protein sequence ID" value="SDI37939.1"/>
    <property type="molecule type" value="Genomic_DNA"/>
</dbReference>
<dbReference type="InterPro" id="IPR005746">
    <property type="entry name" value="Thioredoxin"/>
</dbReference>
<evidence type="ECO:0000313" key="11">
    <source>
        <dbReference type="Proteomes" id="UP000199017"/>
    </source>
</evidence>
<protein>
    <recommendedName>
        <fullName evidence="6">Thioredoxin</fullName>
    </recommendedName>
</protein>
<dbReference type="InterPro" id="IPR013766">
    <property type="entry name" value="Thioredoxin_domain"/>
</dbReference>
<proteinExistence type="inferred from homology"/>
<evidence type="ECO:0000256" key="1">
    <source>
        <dbReference type="ARBA" id="ARBA00008987"/>
    </source>
</evidence>
<dbReference type="AlphaFoldDB" id="A0A1G8K3L5"/>
<evidence type="ECO:0000256" key="5">
    <source>
        <dbReference type="ARBA" id="ARBA00023284"/>
    </source>
</evidence>
<dbReference type="SUPFAM" id="SSF52833">
    <property type="entry name" value="Thioredoxin-like"/>
    <property type="match status" value="1"/>
</dbReference>
<dbReference type="STRING" id="930129.SAMN05216352_10750"/>
<dbReference type="OrthoDB" id="9790390at2"/>
<dbReference type="PIRSF" id="PIRSF000077">
    <property type="entry name" value="Thioredoxin"/>
    <property type="match status" value="1"/>
</dbReference>
<dbReference type="RefSeq" id="WP_091585431.1">
    <property type="nucleotide sequence ID" value="NZ_FNDU01000007.1"/>
</dbReference>
<feature type="active site" description="Nucleophile" evidence="7">
    <location>
        <position position="29"/>
    </location>
</feature>
<evidence type="ECO:0000259" key="9">
    <source>
        <dbReference type="PROSITE" id="PS51352"/>
    </source>
</evidence>
<keyword evidence="5 8" id="KW-0676">Redox-active center</keyword>
<dbReference type="GO" id="GO:0015035">
    <property type="term" value="F:protein-disulfide reductase activity"/>
    <property type="evidence" value="ECO:0007669"/>
    <property type="project" value="InterPro"/>
</dbReference>
<evidence type="ECO:0000256" key="4">
    <source>
        <dbReference type="ARBA" id="ARBA00023157"/>
    </source>
</evidence>
<organism evidence="10 11">
    <name type="scientific">Alteribacillus bidgolensis</name>
    <dbReference type="NCBI Taxonomy" id="930129"/>
    <lineage>
        <taxon>Bacteria</taxon>
        <taxon>Bacillati</taxon>
        <taxon>Bacillota</taxon>
        <taxon>Bacilli</taxon>
        <taxon>Bacillales</taxon>
        <taxon>Bacillaceae</taxon>
        <taxon>Alteribacillus</taxon>
    </lineage>
</organism>
<keyword evidence="2" id="KW-0813">Transport</keyword>
<feature type="site" description="Deprotonates C-terminal active site Cys" evidence="7">
    <location>
        <position position="23"/>
    </location>
</feature>
<sequence length="109" mass="12438">MQDVNKRNFEEEVLQAENPVIVDFWGPSCQPCLKLMPDVEDLAEEYGDQVKMVKLNSAENRKVCINHRVMGLPTFLLFKDGKEVNRISGGELTKEDIKNLIDESLEVSQ</sequence>
<dbReference type="GO" id="GO:0045454">
    <property type="term" value="P:cell redox homeostasis"/>
    <property type="evidence" value="ECO:0007669"/>
    <property type="project" value="TreeGrafter"/>
</dbReference>
<reference evidence="10 11" key="1">
    <citation type="submission" date="2016-10" db="EMBL/GenBank/DDBJ databases">
        <authorList>
            <person name="de Groot N.N."/>
        </authorList>
    </citation>
    <scope>NUCLEOTIDE SEQUENCE [LARGE SCALE GENOMIC DNA]</scope>
    <source>
        <strain evidence="11">P4B,CCM 7963,CECT 7998,DSM 25260,IBRC-M 10614,KCTC 13821</strain>
    </source>
</reference>
<evidence type="ECO:0000256" key="7">
    <source>
        <dbReference type="PIRSR" id="PIRSR000077-1"/>
    </source>
</evidence>
<keyword evidence="11" id="KW-1185">Reference proteome</keyword>
<dbReference type="Proteomes" id="UP000199017">
    <property type="component" value="Unassembled WGS sequence"/>
</dbReference>
<evidence type="ECO:0000313" key="10">
    <source>
        <dbReference type="EMBL" id="SDI37939.1"/>
    </source>
</evidence>
<dbReference type="CDD" id="cd02947">
    <property type="entry name" value="TRX_family"/>
    <property type="match status" value="1"/>
</dbReference>
<gene>
    <name evidence="10" type="ORF">SAMN05216352_10750</name>
</gene>
<evidence type="ECO:0000256" key="2">
    <source>
        <dbReference type="ARBA" id="ARBA00022448"/>
    </source>
</evidence>
<keyword evidence="3" id="KW-0249">Electron transport</keyword>
<feature type="site" description="Contributes to redox potential value" evidence="7">
    <location>
        <position position="31"/>
    </location>
</feature>
<evidence type="ECO:0000256" key="6">
    <source>
        <dbReference type="PIRNR" id="PIRNR000077"/>
    </source>
</evidence>
<comment type="similarity">
    <text evidence="1 6">Belongs to the thioredoxin family.</text>
</comment>
<dbReference type="PROSITE" id="PS51352">
    <property type="entry name" value="THIOREDOXIN_2"/>
    <property type="match status" value="1"/>
</dbReference>
<feature type="domain" description="Thioredoxin" evidence="9">
    <location>
        <begin position="1"/>
        <end position="106"/>
    </location>
</feature>
<evidence type="ECO:0000256" key="8">
    <source>
        <dbReference type="PIRSR" id="PIRSR000077-4"/>
    </source>
</evidence>
<name>A0A1G8K3L5_9BACI</name>
<dbReference type="InterPro" id="IPR036249">
    <property type="entry name" value="Thioredoxin-like_sf"/>
</dbReference>
<dbReference type="PANTHER" id="PTHR45663:SF11">
    <property type="entry name" value="GEO12009P1"/>
    <property type="match status" value="1"/>
</dbReference>
<feature type="disulfide bond" description="Redox-active" evidence="8">
    <location>
        <begin position="29"/>
        <end position="32"/>
    </location>
</feature>
<dbReference type="PANTHER" id="PTHR45663">
    <property type="entry name" value="GEO12009P1"/>
    <property type="match status" value="1"/>
</dbReference>
<feature type="active site" description="Nucleophile" evidence="7">
    <location>
        <position position="32"/>
    </location>
</feature>
<feature type="site" description="Contributes to redox potential value" evidence="7">
    <location>
        <position position="30"/>
    </location>
</feature>